<organism evidence="1">
    <name type="scientific">Arundo donax</name>
    <name type="common">Giant reed</name>
    <name type="synonym">Donax arundinaceus</name>
    <dbReference type="NCBI Taxonomy" id="35708"/>
    <lineage>
        <taxon>Eukaryota</taxon>
        <taxon>Viridiplantae</taxon>
        <taxon>Streptophyta</taxon>
        <taxon>Embryophyta</taxon>
        <taxon>Tracheophyta</taxon>
        <taxon>Spermatophyta</taxon>
        <taxon>Magnoliopsida</taxon>
        <taxon>Liliopsida</taxon>
        <taxon>Poales</taxon>
        <taxon>Poaceae</taxon>
        <taxon>PACMAD clade</taxon>
        <taxon>Arundinoideae</taxon>
        <taxon>Arundineae</taxon>
        <taxon>Arundo</taxon>
    </lineage>
</organism>
<sequence>MCFASSWLSNFYLHPNHLRIFQERRPSVNLV</sequence>
<reference evidence="1" key="2">
    <citation type="journal article" date="2015" name="Data Brief">
        <title>Shoot transcriptome of the giant reed, Arundo donax.</title>
        <authorList>
            <person name="Barrero R.A."/>
            <person name="Guerrero F.D."/>
            <person name="Moolhuijzen P."/>
            <person name="Goolsby J.A."/>
            <person name="Tidwell J."/>
            <person name="Bellgard S.E."/>
            <person name="Bellgard M.I."/>
        </authorList>
    </citation>
    <scope>NUCLEOTIDE SEQUENCE</scope>
    <source>
        <tissue evidence="1">Shoot tissue taken approximately 20 cm above the soil surface</tissue>
    </source>
</reference>
<accession>A0A0A9D3Q5</accession>
<name>A0A0A9D3Q5_ARUDO</name>
<proteinExistence type="predicted"/>
<reference evidence="1" key="1">
    <citation type="submission" date="2014-09" db="EMBL/GenBank/DDBJ databases">
        <authorList>
            <person name="Magalhaes I.L.F."/>
            <person name="Oliveira U."/>
            <person name="Santos F.R."/>
            <person name="Vidigal T.H.D.A."/>
            <person name="Brescovit A.D."/>
            <person name="Santos A.J."/>
        </authorList>
    </citation>
    <scope>NUCLEOTIDE SEQUENCE</scope>
    <source>
        <tissue evidence="1">Shoot tissue taken approximately 20 cm above the soil surface</tissue>
    </source>
</reference>
<protein>
    <submittedName>
        <fullName evidence="1">Uncharacterized protein</fullName>
    </submittedName>
</protein>
<evidence type="ECO:0000313" key="1">
    <source>
        <dbReference type="EMBL" id="JAD78377.1"/>
    </source>
</evidence>
<dbReference type="AlphaFoldDB" id="A0A0A9D3Q5"/>
<dbReference type="EMBL" id="GBRH01219518">
    <property type="protein sequence ID" value="JAD78377.1"/>
    <property type="molecule type" value="Transcribed_RNA"/>
</dbReference>